<evidence type="ECO:0000313" key="10">
    <source>
        <dbReference type="Proteomes" id="UP000552836"/>
    </source>
</evidence>
<comment type="caution">
    <text evidence="9">The sequence shown here is derived from an EMBL/GenBank/DDBJ whole genome shotgun (WGS) entry which is preliminary data.</text>
</comment>
<feature type="transmembrane region" description="Helical" evidence="5">
    <location>
        <begin position="58"/>
        <end position="83"/>
    </location>
</feature>
<evidence type="ECO:0000259" key="7">
    <source>
        <dbReference type="Pfam" id="PF04024"/>
    </source>
</evidence>
<dbReference type="EMBL" id="JAAMPA010000001">
    <property type="protein sequence ID" value="NIH67595.1"/>
    <property type="molecule type" value="Genomic_DNA"/>
</dbReference>
<evidence type="ECO:0000259" key="6">
    <source>
        <dbReference type="Pfam" id="PF02518"/>
    </source>
</evidence>
<evidence type="ECO:0000313" key="9">
    <source>
        <dbReference type="EMBL" id="NIH67595.1"/>
    </source>
</evidence>
<feature type="transmembrane region" description="Helical" evidence="5">
    <location>
        <begin position="104"/>
        <end position="123"/>
    </location>
</feature>
<reference evidence="8" key="4">
    <citation type="submission" date="2024-05" db="EMBL/GenBank/DDBJ databases">
        <authorList>
            <person name="Sun Q."/>
            <person name="Zhou Y."/>
        </authorList>
    </citation>
    <scope>NUCLEOTIDE SEQUENCE</scope>
    <source>
        <strain evidence="8">CGMCC 4.5581</strain>
    </source>
</reference>
<dbReference type="CDD" id="cd16917">
    <property type="entry name" value="HATPase_UhpB-NarQ-NarX-like"/>
    <property type="match status" value="1"/>
</dbReference>
<keyword evidence="3" id="KW-0902">Two-component regulatory system</keyword>
<dbReference type="AlphaFoldDB" id="A0A846LQ43"/>
<feature type="transmembrane region" description="Helical" evidence="5">
    <location>
        <begin position="129"/>
        <end position="147"/>
    </location>
</feature>
<dbReference type="InterPro" id="IPR036890">
    <property type="entry name" value="HATPase_C_sf"/>
</dbReference>
<evidence type="ECO:0000256" key="2">
    <source>
        <dbReference type="ARBA" id="ARBA00022777"/>
    </source>
</evidence>
<dbReference type="Proteomes" id="UP000552836">
    <property type="component" value="Unassembled WGS sequence"/>
</dbReference>
<feature type="domain" description="Histidine kinase/HSP90-like ATPase" evidence="6">
    <location>
        <begin position="317"/>
        <end position="406"/>
    </location>
</feature>
<evidence type="ECO:0000256" key="5">
    <source>
        <dbReference type="SAM" id="Phobius"/>
    </source>
</evidence>
<dbReference type="Pfam" id="PF04024">
    <property type="entry name" value="PspC"/>
    <property type="match status" value="1"/>
</dbReference>
<dbReference type="PANTHER" id="PTHR24421">
    <property type="entry name" value="NITRATE/NITRITE SENSOR PROTEIN NARX-RELATED"/>
    <property type="match status" value="1"/>
</dbReference>
<dbReference type="EMBL" id="BMMI01000005">
    <property type="protein sequence ID" value="GGL72854.1"/>
    <property type="molecule type" value="Genomic_DNA"/>
</dbReference>
<organism evidence="9 10">
    <name type="scientific">Modestobacter marinus</name>
    <dbReference type="NCBI Taxonomy" id="477641"/>
    <lineage>
        <taxon>Bacteria</taxon>
        <taxon>Bacillati</taxon>
        <taxon>Actinomycetota</taxon>
        <taxon>Actinomycetes</taxon>
        <taxon>Geodermatophilales</taxon>
        <taxon>Geodermatophilaceae</taxon>
        <taxon>Modestobacter</taxon>
    </lineage>
</organism>
<dbReference type="RefSeq" id="WP_166754965.1">
    <property type="nucleotide sequence ID" value="NZ_BAABJU010000006.1"/>
</dbReference>
<evidence type="ECO:0000256" key="4">
    <source>
        <dbReference type="SAM" id="MobiDB-lite"/>
    </source>
</evidence>
<sequence length="412" mass="42831">MTTSTAPTAGQPAPSAARSPDGRPARPPLARPASGRLLAGVVAGTAAHLRLDPLVVRVVVVGLAFTGVGVVAYALLWLTMPVADPSGDSTPTAVIGQRPSRRQLILLALLSFVVFGLVSQLLTFGGYDVVLPLVLAGIGLAVIWRQTDSDASLSRRTSRWGLAAGVVVGVVGVVLLLATTGQLANARNGFTATVVILVGVALATAPLWRRLLDQRATERAARIRSEERAAVAAHLHDSVLQTLALIQRHAADPTVVGRLARSQERELRAWLYEPTVATGGTWAGLVARLVAEVEADHAVTVDPVVVGDLPVDDAVATLGQAAREAVVNAAKHSGAPSVSLYSEVTPGSVTVFVRDRGTGFDPTAVPGDRRGLRDSVVGRLTRLGGTATVRSAPGEGTEVELCLPRERTEATA</sequence>
<dbReference type="SUPFAM" id="SSF55874">
    <property type="entry name" value="ATPase domain of HSP90 chaperone/DNA topoisomerase II/histidine kinase"/>
    <property type="match status" value="1"/>
</dbReference>
<proteinExistence type="predicted"/>
<evidence type="ECO:0000313" key="11">
    <source>
        <dbReference type="Proteomes" id="UP000648663"/>
    </source>
</evidence>
<evidence type="ECO:0000256" key="3">
    <source>
        <dbReference type="ARBA" id="ARBA00023012"/>
    </source>
</evidence>
<keyword evidence="5" id="KW-0812">Transmembrane</keyword>
<protein>
    <submittedName>
        <fullName evidence="8 9">Histidine kinase</fullName>
    </submittedName>
</protein>
<feature type="region of interest" description="Disordered" evidence="4">
    <location>
        <begin position="1"/>
        <end position="32"/>
    </location>
</feature>
<name>A0A846LQ43_9ACTN</name>
<keyword evidence="5" id="KW-1133">Transmembrane helix</keyword>
<keyword evidence="11" id="KW-1185">Reference proteome</keyword>
<dbReference type="Proteomes" id="UP000648663">
    <property type="component" value="Unassembled WGS sequence"/>
</dbReference>
<dbReference type="InterPro" id="IPR003594">
    <property type="entry name" value="HATPase_dom"/>
</dbReference>
<reference evidence="9 10" key="3">
    <citation type="submission" date="2020-02" db="EMBL/GenBank/DDBJ databases">
        <title>Sequencing the genomes of 1000 actinobacteria strains.</title>
        <authorList>
            <person name="Klenk H.-P."/>
        </authorList>
    </citation>
    <scope>NUCLEOTIDE SEQUENCE [LARGE SCALE GENOMIC DNA]</scope>
    <source>
        <strain evidence="9 10">DSM 45201</strain>
    </source>
</reference>
<evidence type="ECO:0000256" key="1">
    <source>
        <dbReference type="ARBA" id="ARBA00022679"/>
    </source>
</evidence>
<gene>
    <name evidence="9" type="ORF">FB380_002041</name>
    <name evidence="8" type="ORF">GCM10011589_31460</name>
</gene>
<accession>A0A846LQ43</accession>
<feature type="transmembrane region" description="Helical" evidence="5">
    <location>
        <begin position="190"/>
        <end position="208"/>
    </location>
</feature>
<feature type="transmembrane region" description="Helical" evidence="5">
    <location>
        <begin position="159"/>
        <end position="178"/>
    </location>
</feature>
<keyword evidence="2 9" id="KW-0418">Kinase</keyword>
<dbReference type="PANTHER" id="PTHR24421:SF61">
    <property type="entry name" value="OXYGEN SENSOR HISTIDINE KINASE NREB"/>
    <property type="match status" value="1"/>
</dbReference>
<feature type="domain" description="Phage shock protein PspC N-terminal" evidence="7">
    <location>
        <begin position="28"/>
        <end position="82"/>
    </location>
</feature>
<reference evidence="8" key="1">
    <citation type="journal article" date="2014" name="Int. J. Syst. Evol. Microbiol.">
        <title>Complete genome of a new Firmicutes species belonging to the dominant human colonic microbiota ('Ruminococcus bicirculans') reveals two chromosomes and a selective capacity to utilize plant glucans.</title>
        <authorList>
            <consortium name="NISC Comparative Sequencing Program"/>
            <person name="Wegmann U."/>
            <person name="Louis P."/>
            <person name="Goesmann A."/>
            <person name="Henrissat B."/>
            <person name="Duncan S.H."/>
            <person name="Flint H.J."/>
        </authorList>
    </citation>
    <scope>NUCLEOTIDE SEQUENCE</scope>
    <source>
        <strain evidence="8">CGMCC 4.5581</strain>
    </source>
</reference>
<dbReference type="GO" id="GO:0016301">
    <property type="term" value="F:kinase activity"/>
    <property type="evidence" value="ECO:0007669"/>
    <property type="project" value="UniProtKB-KW"/>
</dbReference>
<keyword evidence="1" id="KW-0808">Transferase</keyword>
<dbReference type="Gene3D" id="3.30.565.10">
    <property type="entry name" value="Histidine kinase-like ATPase, C-terminal domain"/>
    <property type="match status" value="1"/>
</dbReference>
<dbReference type="Pfam" id="PF02518">
    <property type="entry name" value="HATPase_c"/>
    <property type="match status" value="1"/>
</dbReference>
<evidence type="ECO:0000313" key="8">
    <source>
        <dbReference type="EMBL" id="GGL72854.1"/>
    </source>
</evidence>
<dbReference type="InterPro" id="IPR050482">
    <property type="entry name" value="Sensor_HK_TwoCompSys"/>
</dbReference>
<dbReference type="GO" id="GO:0000160">
    <property type="term" value="P:phosphorelay signal transduction system"/>
    <property type="evidence" value="ECO:0007669"/>
    <property type="project" value="UniProtKB-KW"/>
</dbReference>
<dbReference type="InterPro" id="IPR007168">
    <property type="entry name" value="Phageshock_PspC_N"/>
</dbReference>
<reference evidence="11" key="2">
    <citation type="journal article" date="2019" name="Int. J. Syst. Evol. Microbiol.">
        <title>The Global Catalogue of Microorganisms (GCM) 10K type strain sequencing project: providing services to taxonomists for standard genome sequencing and annotation.</title>
        <authorList>
            <consortium name="The Broad Institute Genomics Platform"/>
            <consortium name="The Broad Institute Genome Sequencing Center for Infectious Disease"/>
            <person name="Wu L."/>
            <person name="Ma J."/>
        </authorList>
    </citation>
    <scope>NUCLEOTIDE SEQUENCE [LARGE SCALE GENOMIC DNA]</scope>
    <source>
        <strain evidence="11">CGMCC 4.5581</strain>
    </source>
</reference>
<keyword evidence="5" id="KW-0472">Membrane</keyword>